<reference evidence="2" key="1">
    <citation type="journal article" date="2020" name="Nat. Commun.">
        <title>Large-scale genome sequencing of mycorrhizal fungi provides insights into the early evolution of symbiotic traits.</title>
        <authorList>
            <person name="Miyauchi S."/>
            <person name="Kiss E."/>
            <person name="Kuo A."/>
            <person name="Drula E."/>
            <person name="Kohler A."/>
            <person name="Sanchez-Garcia M."/>
            <person name="Morin E."/>
            <person name="Andreopoulos B."/>
            <person name="Barry K.W."/>
            <person name="Bonito G."/>
            <person name="Buee M."/>
            <person name="Carver A."/>
            <person name="Chen C."/>
            <person name="Cichocki N."/>
            <person name="Clum A."/>
            <person name="Culley D."/>
            <person name="Crous P.W."/>
            <person name="Fauchery L."/>
            <person name="Girlanda M."/>
            <person name="Hayes R.D."/>
            <person name="Keri Z."/>
            <person name="LaButti K."/>
            <person name="Lipzen A."/>
            <person name="Lombard V."/>
            <person name="Magnuson J."/>
            <person name="Maillard F."/>
            <person name="Murat C."/>
            <person name="Nolan M."/>
            <person name="Ohm R.A."/>
            <person name="Pangilinan J."/>
            <person name="Pereira M.F."/>
            <person name="Perotto S."/>
            <person name="Peter M."/>
            <person name="Pfister S."/>
            <person name="Riley R."/>
            <person name="Sitrit Y."/>
            <person name="Stielow J.B."/>
            <person name="Szollosi G."/>
            <person name="Zifcakova L."/>
            <person name="Stursova M."/>
            <person name="Spatafora J.W."/>
            <person name="Tedersoo L."/>
            <person name="Vaario L.M."/>
            <person name="Yamada A."/>
            <person name="Yan M."/>
            <person name="Wang P."/>
            <person name="Xu J."/>
            <person name="Bruns T."/>
            <person name="Baldrian P."/>
            <person name="Vilgalys R."/>
            <person name="Dunand C."/>
            <person name="Henrissat B."/>
            <person name="Grigoriev I.V."/>
            <person name="Hibbett D."/>
            <person name="Nagy L.G."/>
            <person name="Martin F.M."/>
        </authorList>
    </citation>
    <scope>NUCLEOTIDE SEQUENCE</scope>
    <source>
        <strain evidence="2">UH-Tt-Lm1</strain>
    </source>
</reference>
<feature type="region of interest" description="Disordered" evidence="1">
    <location>
        <begin position="1"/>
        <end position="41"/>
    </location>
</feature>
<accession>A0A9P6H6Y5</accession>
<sequence>MAISDRDVTDLQGASDRNPLSVFDTSTASPRVDPTAESRPPKSILAVGGVPLSVVRLIANGNHPSLRSPLSVACQTAFGSVPDRDNITTVDFHFFALVPTEIIRLSACDDGNPPSFHSEQSFASLREFGNTACLYQAHVPPVTAQRPRVGRICREPDLTPAVSNFLAAAMIGIPTRPDHSDQSVSLSVRLKYSRGINLIIFERSLNGTEVEVLAEINGSIPRVNLPSAKLRGRSSVLPSIEPVRNGSPQGFIPSQEIGRLCFSARTVPGRSASTIPLSPVFKVGLTQPLKFIPPSPQLSQLWFCMPLNLVPEGPTFSGDNPERYWPFGARNSPLLNDPARGTHESLLQLIRRYAPHLKASFVNNEAWWSRNWGTPQVHMFKHLLFKGLEDIMVIFNHSPAVRPEKIIADLLEANLEAEECWKDPTKHLSVRQAECEAILDPVIKRNGSINYENSNPVPLDIGPKLDLIFSKHYKPNGHRLIGRTEDEPYQVQDLYASEVGTLLGNIRQSYRSRAITRLGKVYGKSSIPLLSISSVYILWEMCQLPYYKSQLALLYRWIEPFSESLGNRGVGCDYSSSMTNFFIEEDDCEPDVFAKVLTVQTQFYMFLLSCSTEFYLLALLDAYVAPTPITSELVREQLLSKDHAEEVRKAIGDRIKGEDSLGPYSTWLRCSSLDLETNGLLLYDLIKEGVVQSSLFDLTLGPRAKSLQLGHYSEVHRFRESIEDFLGSSRHWWDGINPSQTGHRPWVSTRLWRDSGFVTIMESWLKDSQELQKFLDEFESNTSIVNNPQATNRVFSEKIALEVLKFVNFQSDLLSQKRREKFDRMPMSFIQECEILGLFQTRLPRFTQLFFHDFEEHELTLSSGQSLTSTSSQRAARAYLLSGIRLESKCGLSDAWYSYVEAHSFLFQEIGRTPLKRSLVHPYPVLSPEDAATVYKSFTWEKQHKRPKPARLAPLPAGARVTPRPFAVRSALLPPAVISKPRSSKAQERGSKPTSHKEGDSTGKEEPATRKEGRSARKEQLSGEEPAVYTSSVKVKKEEEEMTDLEFGSWPTNPSFNKELFRAIDDLEHGPGADELEYVPSTMPEEEELVLPSHMVTGTVDVVDHPLKMEVLTEGVPMEGVELSQPTGGHSVDSPQERGEDWMDQVDVWDADDEESMEEITDPSDEADEESMDQVTDPSDGDEEESIYSQGEIHKSDVYSMAGHKPTRAEKDEALLKLKEARRVKYGL</sequence>
<keyword evidence="3" id="KW-1185">Reference proteome</keyword>
<evidence type="ECO:0000313" key="2">
    <source>
        <dbReference type="EMBL" id="KAF9780584.1"/>
    </source>
</evidence>
<dbReference type="Proteomes" id="UP000736335">
    <property type="component" value="Unassembled WGS sequence"/>
</dbReference>
<feature type="region of interest" description="Disordered" evidence="1">
    <location>
        <begin position="1118"/>
        <end position="1206"/>
    </location>
</feature>
<dbReference type="EMBL" id="WIUZ02000016">
    <property type="protein sequence ID" value="KAF9780584.1"/>
    <property type="molecule type" value="Genomic_DNA"/>
</dbReference>
<reference evidence="2" key="2">
    <citation type="submission" date="2020-11" db="EMBL/GenBank/DDBJ databases">
        <authorList>
            <consortium name="DOE Joint Genome Institute"/>
            <person name="Kuo A."/>
            <person name="Miyauchi S."/>
            <person name="Kiss E."/>
            <person name="Drula E."/>
            <person name="Kohler A."/>
            <person name="Sanchez-Garcia M."/>
            <person name="Andreopoulos B."/>
            <person name="Barry K.W."/>
            <person name="Bonito G."/>
            <person name="Buee M."/>
            <person name="Carver A."/>
            <person name="Chen C."/>
            <person name="Cichocki N."/>
            <person name="Clum A."/>
            <person name="Culley D."/>
            <person name="Crous P.W."/>
            <person name="Fauchery L."/>
            <person name="Girlanda M."/>
            <person name="Hayes R."/>
            <person name="Keri Z."/>
            <person name="Labutti K."/>
            <person name="Lipzen A."/>
            <person name="Lombard V."/>
            <person name="Magnuson J."/>
            <person name="Maillard F."/>
            <person name="Morin E."/>
            <person name="Murat C."/>
            <person name="Nolan M."/>
            <person name="Ohm R."/>
            <person name="Pangilinan J."/>
            <person name="Pereira M."/>
            <person name="Perotto S."/>
            <person name="Peter M."/>
            <person name="Riley R."/>
            <person name="Sitrit Y."/>
            <person name="Stielow B."/>
            <person name="Szollosi G."/>
            <person name="Zifcakova L."/>
            <person name="Stursova M."/>
            <person name="Spatafora J.W."/>
            <person name="Tedersoo L."/>
            <person name="Vaario L.-M."/>
            <person name="Yamada A."/>
            <person name="Yan M."/>
            <person name="Wang P."/>
            <person name="Xu J."/>
            <person name="Bruns T."/>
            <person name="Baldrian P."/>
            <person name="Vilgalys R."/>
            <person name="Henrissat B."/>
            <person name="Grigoriev I.V."/>
            <person name="Hibbett D."/>
            <person name="Nagy L.G."/>
            <person name="Martin F.M."/>
        </authorList>
    </citation>
    <scope>NUCLEOTIDE SEQUENCE</scope>
    <source>
        <strain evidence="2">UH-Tt-Lm1</strain>
    </source>
</reference>
<name>A0A9P6H6Y5_9AGAM</name>
<gene>
    <name evidence="2" type="ORF">BJ322DRAFT_1023824</name>
</gene>
<proteinExistence type="predicted"/>
<protein>
    <submittedName>
        <fullName evidence="2">Uncharacterized protein</fullName>
    </submittedName>
</protein>
<evidence type="ECO:0000256" key="1">
    <source>
        <dbReference type="SAM" id="MobiDB-lite"/>
    </source>
</evidence>
<feature type="compositionally biased region" description="Basic and acidic residues" evidence="1">
    <location>
        <begin position="985"/>
        <end position="1021"/>
    </location>
</feature>
<feature type="region of interest" description="Disordered" evidence="1">
    <location>
        <begin position="977"/>
        <end position="1036"/>
    </location>
</feature>
<organism evidence="2 3">
    <name type="scientific">Thelephora terrestris</name>
    <dbReference type="NCBI Taxonomy" id="56493"/>
    <lineage>
        <taxon>Eukaryota</taxon>
        <taxon>Fungi</taxon>
        <taxon>Dikarya</taxon>
        <taxon>Basidiomycota</taxon>
        <taxon>Agaricomycotina</taxon>
        <taxon>Agaricomycetes</taxon>
        <taxon>Thelephorales</taxon>
        <taxon>Thelephoraceae</taxon>
        <taxon>Thelephora</taxon>
    </lineage>
</organism>
<evidence type="ECO:0000313" key="3">
    <source>
        <dbReference type="Proteomes" id="UP000736335"/>
    </source>
</evidence>
<feature type="compositionally biased region" description="Acidic residues" evidence="1">
    <location>
        <begin position="1142"/>
        <end position="1172"/>
    </location>
</feature>
<comment type="caution">
    <text evidence="2">The sequence shown here is derived from an EMBL/GenBank/DDBJ whole genome shotgun (WGS) entry which is preliminary data.</text>
</comment>
<dbReference type="AlphaFoldDB" id="A0A9P6H6Y5"/>